<comment type="function">
    <text evidence="5">Involved in ribosomal large subunit assembly.</text>
</comment>
<sequence>MAEAAKMSMPAGAVAVGEVKYHVDLGNLMAFDPGHHFPSVPSDREELASECLKRATELVQAVANELFSLPATEDPDGPIVKLPPPTSRLPREKHLPKPKPPTKWEQFAKMKGIKKRKKDKRVFDEQTGTWKRRHGYDRVNDDKDIPIIEAKQTDEAGEDPFGKRKADKKKRVEKQEKNRLQNLKKASKADALPSHVQLAATALPITGTQKDVPKKVTKSELENVAGMAASSTASIGKFDKKLPGEKPPKHPGKYRKFLPVVEGKGMGAQEKQQTDKILNKILSRDSSEILDVNKASALLGKHLLLAYPCAFFARWVVGPGSNRSGTVSAKDYLYSMMDAISRCVVLWLSCSPFIDISGQSFDSVVVINLTT</sequence>
<dbReference type="OrthoDB" id="28455at2759"/>
<evidence type="ECO:0000256" key="5">
    <source>
        <dbReference type="RuleBase" id="RU364132"/>
    </source>
</evidence>
<reference evidence="7" key="1">
    <citation type="submission" date="2017-07" db="EMBL/GenBank/DDBJ databases">
        <title>Taro Niue Genome Assembly and Annotation.</title>
        <authorList>
            <person name="Atibalentja N."/>
            <person name="Keating K."/>
            <person name="Fields C.J."/>
        </authorList>
    </citation>
    <scope>NUCLEOTIDE SEQUENCE</scope>
    <source>
        <strain evidence="7">Niue_2</strain>
        <tissue evidence="7">Leaf</tissue>
    </source>
</reference>
<evidence type="ECO:0000256" key="4">
    <source>
        <dbReference type="ARBA" id="ARBA00023242"/>
    </source>
</evidence>
<evidence type="ECO:0000256" key="3">
    <source>
        <dbReference type="ARBA" id="ARBA00022517"/>
    </source>
</evidence>
<gene>
    <name evidence="7" type="ORF">Taro_027625</name>
</gene>
<dbReference type="AlphaFoldDB" id="A0A843V969"/>
<feature type="compositionally biased region" description="Basic and acidic residues" evidence="6">
    <location>
        <begin position="149"/>
        <end position="164"/>
    </location>
</feature>
<keyword evidence="8" id="KW-1185">Reference proteome</keyword>
<evidence type="ECO:0000256" key="1">
    <source>
        <dbReference type="ARBA" id="ARBA00004123"/>
    </source>
</evidence>
<evidence type="ECO:0000256" key="2">
    <source>
        <dbReference type="ARBA" id="ARBA00010077"/>
    </source>
</evidence>
<dbReference type="Pfam" id="PF04939">
    <property type="entry name" value="RRS1"/>
    <property type="match status" value="1"/>
</dbReference>
<evidence type="ECO:0000256" key="6">
    <source>
        <dbReference type="SAM" id="MobiDB-lite"/>
    </source>
</evidence>
<feature type="region of interest" description="Disordered" evidence="6">
    <location>
        <begin position="149"/>
        <end position="191"/>
    </location>
</feature>
<protein>
    <recommendedName>
        <fullName evidence="5">Ribosome biogenesis regulatory protein</fullName>
    </recommendedName>
</protein>
<organism evidence="7 8">
    <name type="scientific">Colocasia esculenta</name>
    <name type="common">Wild taro</name>
    <name type="synonym">Arum esculentum</name>
    <dbReference type="NCBI Taxonomy" id="4460"/>
    <lineage>
        <taxon>Eukaryota</taxon>
        <taxon>Viridiplantae</taxon>
        <taxon>Streptophyta</taxon>
        <taxon>Embryophyta</taxon>
        <taxon>Tracheophyta</taxon>
        <taxon>Spermatophyta</taxon>
        <taxon>Magnoliopsida</taxon>
        <taxon>Liliopsida</taxon>
        <taxon>Araceae</taxon>
        <taxon>Aroideae</taxon>
        <taxon>Colocasieae</taxon>
        <taxon>Colocasia</taxon>
    </lineage>
</organism>
<dbReference type="Proteomes" id="UP000652761">
    <property type="component" value="Unassembled WGS sequence"/>
</dbReference>
<evidence type="ECO:0000313" key="7">
    <source>
        <dbReference type="EMBL" id="MQL94962.1"/>
    </source>
</evidence>
<evidence type="ECO:0000313" key="8">
    <source>
        <dbReference type="Proteomes" id="UP000652761"/>
    </source>
</evidence>
<name>A0A843V969_COLES</name>
<dbReference type="InterPro" id="IPR007023">
    <property type="entry name" value="Ribosom_reg"/>
</dbReference>
<dbReference type="PANTHER" id="PTHR17602">
    <property type="entry name" value="RIBOSOME BIOGENESIS REGULATORY PROTEIN"/>
    <property type="match status" value="1"/>
</dbReference>
<dbReference type="GO" id="GO:0005730">
    <property type="term" value="C:nucleolus"/>
    <property type="evidence" value="ECO:0007669"/>
    <property type="project" value="TreeGrafter"/>
</dbReference>
<comment type="subcellular location">
    <subcellularLocation>
        <location evidence="1 5">Nucleus</location>
    </subcellularLocation>
</comment>
<keyword evidence="4 5" id="KW-0539">Nucleus</keyword>
<accession>A0A843V969</accession>
<dbReference type="GO" id="GO:0042273">
    <property type="term" value="P:ribosomal large subunit biogenesis"/>
    <property type="evidence" value="ECO:0007669"/>
    <property type="project" value="TreeGrafter"/>
</dbReference>
<keyword evidence="3 5" id="KW-0690">Ribosome biogenesis</keyword>
<dbReference type="PANTHER" id="PTHR17602:SF4">
    <property type="entry name" value="RIBOSOME BIOGENESIS REGULATORY PROTEIN HOMOLOG"/>
    <property type="match status" value="1"/>
</dbReference>
<comment type="caution">
    <text evidence="7">The sequence shown here is derived from an EMBL/GenBank/DDBJ whole genome shotgun (WGS) entry which is preliminary data.</text>
</comment>
<dbReference type="EMBL" id="NMUH01001736">
    <property type="protein sequence ID" value="MQL94962.1"/>
    <property type="molecule type" value="Genomic_DNA"/>
</dbReference>
<feature type="region of interest" description="Disordered" evidence="6">
    <location>
        <begin position="74"/>
        <end position="103"/>
    </location>
</feature>
<proteinExistence type="inferred from homology"/>
<dbReference type="GO" id="GO:0030687">
    <property type="term" value="C:preribosome, large subunit precursor"/>
    <property type="evidence" value="ECO:0007669"/>
    <property type="project" value="TreeGrafter"/>
</dbReference>
<dbReference type="GO" id="GO:0000447">
    <property type="term" value="P:endonucleolytic cleavage in ITS1 to separate SSU-rRNA from 5.8S rRNA and LSU-rRNA from tricistronic rRNA transcript (SSU-rRNA, 5.8S rRNA, LSU-rRNA)"/>
    <property type="evidence" value="ECO:0007669"/>
    <property type="project" value="TreeGrafter"/>
</dbReference>
<comment type="similarity">
    <text evidence="2 5">Belongs to the RRS1 family.</text>
</comment>